<accession>A0A6B3BZL4</accession>
<dbReference type="EMBL" id="JAAGLU010000027">
    <property type="protein sequence ID" value="NEC89897.1"/>
    <property type="molecule type" value="Genomic_DNA"/>
</dbReference>
<dbReference type="AlphaFoldDB" id="A0A6B3BZL4"/>
<name>A0A6B3BZL4_9ACTN</name>
<sequence>MAAKGVEEVVNLLTDNLPTAARAGKSAAPNLDYDLPFIPIGMWTEVEAVAPAESGTLLPGRQR</sequence>
<reference evidence="1" key="1">
    <citation type="submission" date="2020-01" db="EMBL/GenBank/DDBJ databases">
        <title>Insect and environment-associated Actinomycetes.</title>
        <authorList>
            <person name="Currrie C."/>
            <person name="Chevrette M."/>
            <person name="Carlson C."/>
            <person name="Stubbendieck R."/>
            <person name="Wendt-Pienkowski E."/>
        </authorList>
    </citation>
    <scope>NUCLEOTIDE SEQUENCE</scope>
    <source>
        <strain evidence="1">SID12501</strain>
    </source>
</reference>
<proteinExistence type="predicted"/>
<comment type="caution">
    <text evidence="1">The sequence shown here is derived from an EMBL/GenBank/DDBJ whole genome shotgun (WGS) entry which is preliminary data.</text>
</comment>
<dbReference type="RefSeq" id="WP_164319293.1">
    <property type="nucleotide sequence ID" value="NZ_JAAGLU010000027.1"/>
</dbReference>
<evidence type="ECO:0000313" key="1">
    <source>
        <dbReference type="EMBL" id="NEC89897.1"/>
    </source>
</evidence>
<protein>
    <submittedName>
        <fullName evidence="1">Uncharacterized protein</fullName>
    </submittedName>
</protein>
<organism evidence="1">
    <name type="scientific">Streptomyces sp. SID12501</name>
    <dbReference type="NCBI Taxonomy" id="2706042"/>
    <lineage>
        <taxon>Bacteria</taxon>
        <taxon>Bacillati</taxon>
        <taxon>Actinomycetota</taxon>
        <taxon>Actinomycetes</taxon>
        <taxon>Kitasatosporales</taxon>
        <taxon>Streptomycetaceae</taxon>
        <taxon>Streptomyces</taxon>
    </lineage>
</organism>
<gene>
    <name evidence="1" type="ORF">G3I71_29745</name>
</gene>